<name>A0A2W5TFE5_9BACT</name>
<feature type="transmembrane region" description="Helical" evidence="1">
    <location>
        <begin position="117"/>
        <end position="134"/>
    </location>
</feature>
<keyword evidence="1" id="KW-1133">Transmembrane helix</keyword>
<feature type="transmembrane region" description="Helical" evidence="1">
    <location>
        <begin position="389"/>
        <end position="408"/>
    </location>
</feature>
<evidence type="ECO:0000313" key="3">
    <source>
        <dbReference type="Proteomes" id="UP000249061"/>
    </source>
</evidence>
<evidence type="ECO:0000256" key="1">
    <source>
        <dbReference type="SAM" id="Phobius"/>
    </source>
</evidence>
<sequence length="437" mass="47461">MTALAAVIAAAALSGALQISNGAGHPDAFRFLGISLAALIIGLALERSFPRPPSERWEAVIVAIGGALVLEQLSQLASVPPGIYLRGVQFTDFAWRLVLFGGLMASALSTKPWLGRLHAPIALVAFSWLGAWMLKASPNPFIDVFSETNEAIRGLLHGENPWSMKYPNIYHHTLWYGPGAADNDWIYVGFPYPPMSLLISAAGWFFGDIRWANLACLLLAAGAFISMRGRFGVLAAALFLTSPRILFVLEQAWTDVYLIGLLALLLLCVQRFPKAAPFVLGVFLVTKQYMIFLVPLLPMLFPENATRREQGIFLAKAALTGLVINLPFIAMGPMVLLKALTYSQHPFRTESLSFLAMTAQNGVPTLPLWTQWALIIPVQALCWWRGPRGIAGFAFGTAATIGVFFAFSKHAFCNHHFLVVGAACAALAAIAPRGERA</sequence>
<feature type="transmembrane region" description="Helical" evidence="1">
    <location>
        <begin position="313"/>
        <end position="337"/>
    </location>
</feature>
<keyword evidence="1" id="KW-0472">Membrane</keyword>
<feature type="transmembrane region" description="Helical" evidence="1">
    <location>
        <begin position="185"/>
        <end position="207"/>
    </location>
</feature>
<feature type="transmembrane region" description="Helical" evidence="1">
    <location>
        <begin position="276"/>
        <end position="301"/>
    </location>
</feature>
<evidence type="ECO:0000313" key="2">
    <source>
        <dbReference type="EMBL" id="PZR13492.1"/>
    </source>
</evidence>
<protein>
    <recommendedName>
        <fullName evidence="4">DUF2029 domain-containing protein</fullName>
    </recommendedName>
</protein>
<evidence type="ECO:0008006" key="4">
    <source>
        <dbReference type="Google" id="ProtNLM"/>
    </source>
</evidence>
<comment type="caution">
    <text evidence="2">The sequence shown here is derived from an EMBL/GenBank/DDBJ whole genome shotgun (WGS) entry which is preliminary data.</text>
</comment>
<dbReference type="Proteomes" id="UP000249061">
    <property type="component" value="Unassembled WGS sequence"/>
</dbReference>
<feature type="transmembrane region" description="Helical" evidence="1">
    <location>
        <begin position="214"/>
        <end position="240"/>
    </location>
</feature>
<proteinExistence type="predicted"/>
<accession>A0A2W5TFE5</accession>
<gene>
    <name evidence="2" type="ORF">DI536_12085</name>
</gene>
<keyword evidence="1" id="KW-0812">Transmembrane</keyword>
<organism evidence="2 3">
    <name type="scientific">Archangium gephyra</name>
    <dbReference type="NCBI Taxonomy" id="48"/>
    <lineage>
        <taxon>Bacteria</taxon>
        <taxon>Pseudomonadati</taxon>
        <taxon>Myxococcota</taxon>
        <taxon>Myxococcia</taxon>
        <taxon>Myxococcales</taxon>
        <taxon>Cystobacterineae</taxon>
        <taxon>Archangiaceae</taxon>
        <taxon>Archangium</taxon>
    </lineage>
</organism>
<dbReference type="AlphaFoldDB" id="A0A2W5TFE5"/>
<feature type="transmembrane region" description="Helical" evidence="1">
    <location>
        <begin position="252"/>
        <end position="269"/>
    </location>
</feature>
<reference evidence="2 3" key="1">
    <citation type="submission" date="2017-08" db="EMBL/GenBank/DDBJ databases">
        <title>Infants hospitalized years apart are colonized by the same room-sourced microbial strains.</title>
        <authorList>
            <person name="Brooks B."/>
            <person name="Olm M.R."/>
            <person name="Firek B.A."/>
            <person name="Baker R."/>
            <person name="Thomas B.C."/>
            <person name="Morowitz M.J."/>
            <person name="Banfield J.F."/>
        </authorList>
    </citation>
    <scope>NUCLEOTIDE SEQUENCE [LARGE SCALE GENOMIC DNA]</scope>
    <source>
        <strain evidence="2">S2_003_000_R2_14</strain>
    </source>
</reference>
<feature type="transmembrane region" description="Helical" evidence="1">
    <location>
        <begin position="414"/>
        <end position="431"/>
    </location>
</feature>
<dbReference type="EMBL" id="QFQP01000009">
    <property type="protein sequence ID" value="PZR13492.1"/>
    <property type="molecule type" value="Genomic_DNA"/>
</dbReference>